<accession>A0ABU5E7X1</accession>
<evidence type="ECO:0000313" key="2">
    <source>
        <dbReference type="Proteomes" id="UP001279642"/>
    </source>
</evidence>
<dbReference type="RefSeq" id="WP_320507306.1">
    <property type="nucleotide sequence ID" value="NZ_JAXCLW010000001.1"/>
</dbReference>
<dbReference type="Proteomes" id="UP001279642">
    <property type="component" value="Unassembled WGS sequence"/>
</dbReference>
<protein>
    <submittedName>
        <fullName evidence="1">Uncharacterized protein</fullName>
    </submittedName>
</protein>
<keyword evidence="2" id="KW-1185">Reference proteome</keyword>
<name>A0ABU5E7X1_9PROT</name>
<sequence>MPRHIASVRQQDATFAFPLSVDRQKPIGAQMAAAMLALHRVFGSCEERDLLAVGFTADDLQIHRHVARLMAYQAAPHLSANDVRPHLSDEDIAAGLTKSTLPPEFPGGCRYRERVA</sequence>
<proteinExistence type="predicted"/>
<reference evidence="1 2" key="1">
    <citation type="journal article" date="2016" name="Antonie Van Leeuwenhoek">
        <title>Dongia soli sp. nov., isolated from soil from Dokdo, Korea.</title>
        <authorList>
            <person name="Kim D.U."/>
            <person name="Lee H."/>
            <person name="Kim H."/>
            <person name="Kim S.G."/>
            <person name="Ka J.O."/>
        </authorList>
    </citation>
    <scope>NUCLEOTIDE SEQUENCE [LARGE SCALE GENOMIC DNA]</scope>
    <source>
        <strain evidence="1 2">D78</strain>
    </source>
</reference>
<organism evidence="1 2">
    <name type="scientific">Dongia soli</name>
    <dbReference type="NCBI Taxonomy" id="600628"/>
    <lineage>
        <taxon>Bacteria</taxon>
        <taxon>Pseudomonadati</taxon>
        <taxon>Pseudomonadota</taxon>
        <taxon>Alphaproteobacteria</taxon>
        <taxon>Rhodospirillales</taxon>
        <taxon>Dongiaceae</taxon>
        <taxon>Dongia</taxon>
    </lineage>
</organism>
<comment type="caution">
    <text evidence="1">The sequence shown here is derived from an EMBL/GenBank/DDBJ whole genome shotgun (WGS) entry which is preliminary data.</text>
</comment>
<gene>
    <name evidence="1" type="ORF">SMD27_05475</name>
</gene>
<dbReference type="EMBL" id="JAXCLW010000001">
    <property type="protein sequence ID" value="MDY0882281.1"/>
    <property type="molecule type" value="Genomic_DNA"/>
</dbReference>
<evidence type="ECO:0000313" key="1">
    <source>
        <dbReference type="EMBL" id="MDY0882281.1"/>
    </source>
</evidence>